<proteinExistence type="predicted"/>
<evidence type="ECO:0000313" key="2">
    <source>
        <dbReference type="EMBL" id="GIE21953.1"/>
    </source>
</evidence>
<gene>
    <name evidence="2" type="ORF">Ahu01nite_050550</name>
</gene>
<dbReference type="EMBL" id="BOMN01000063">
    <property type="protein sequence ID" value="GIE21953.1"/>
    <property type="molecule type" value="Genomic_DNA"/>
</dbReference>
<dbReference type="Pfam" id="PF12867">
    <property type="entry name" value="DinB_2"/>
    <property type="match status" value="1"/>
</dbReference>
<dbReference type="InterPro" id="IPR024775">
    <property type="entry name" value="DinB-like"/>
</dbReference>
<organism evidence="2 3">
    <name type="scientific">Winogradskya humida</name>
    <dbReference type="NCBI Taxonomy" id="113566"/>
    <lineage>
        <taxon>Bacteria</taxon>
        <taxon>Bacillati</taxon>
        <taxon>Actinomycetota</taxon>
        <taxon>Actinomycetes</taxon>
        <taxon>Micromonosporales</taxon>
        <taxon>Micromonosporaceae</taxon>
        <taxon>Winogradskya</taxon>
    </lineage>
</organism>
<keyword evidence="3" id="KW-1185">Reference proteome</keyword>
<evidence type="ECO:0000259" key="1">
    <source>
        <dbReference type="Pfam" id="PF12867"/>
    </source>
</evidence>
<sequence length="167" mass="18120">MKTNELLAESHGRLPDLVKGAVKDLTAEQLATAPAPGANPVGWLIWHLTRVQDSHIADLLGDDQLYATGDWAATFGLKPDPSDTGYAHSPNQVTQVRPRSAKALIDYYEAVHARTATYLAGLTDKDLDRVVDDAWDPPVTLGVRLISILDDDTQHAGQAAYARGLIR</sequence>
<feature type="domain" description="DinB-like" evidence="1">
    <location>
        <begin position="16"/>
        <end position="159"/>
    </location>
</feature>
<dbReference type="RefSeq" id="WP_203839058.1">
    <property type="nucleotide sequence ID" value="NZ_BAAATV010000002.1"/>
</dbReference>
<name>A0ABQ3ZU19_9ACTN</name>
<reference evidence="2 3" key="1">
    <citation type="submission" date="2021-01" db="EMBL/GenBank/DDBJ databases">
        <title>Whole genome shotgun sequence of Actinoplanes humidus NBRC 14915.</title>
        <authorList>
            <person name="Komaki H."/>
            <person name="Tamura T."/>
        </authorList>
    </citation>
    <scope>NUCLEOTIDE SEQUENCE [LARGE SCALE GENOMIC DNA]</scope>
    <source>
        <strain evidence="2 3">NBRC 14915</strain>
    </source>
</reference>
<comment type="caution">
    <text evidence="2">The sequence shown here is derived from an EMBL/GenBank/DDBJ whole genome shotgun (WGS) entry which is preliminary data.</text>
</comment>
<dbReference type="InterPro" id="IPR034660">
    <property type="entry name" value="DinB/YfiT-like"/>
</dbReference>
<accession>A0ABQ3ZU19</accession>
<dbReference type="Gene3D" id="1.20.120.450">
    <property type="entry name" value="dinb family like domain"/>
    <property type="match status" value="1"/>
</dbReference>
<dbReference type="Proteomes" id="UP000603200">
    <property type="component" value="Unassembled WGS sequence"/>
</dbReference>
<protein>
    <recommendedName>
        <fullName evidence="1">DinB-like domain-containing protein</fullName>
    </recommendedName>
</protein>
<dbReference type="NCBIfam" id="NF047843">
    <property type="entry name" value="MST_Rv0443"/>
    <property type="match status" value="1"/>
</dbReference>
<dbReference type="SUPFAM" id="SSF109854">
    <property type="entry name" value="DinB/YfiT-like putative metalloenzymes"/>
    <property type="match status" value="1"/>
</dbReference>
<evidence type="ECO:0000313" key="3">
    <source>
        <dbReference type="Proteomes" id="UP000603200"/>
    </source>
</evidence>